<protein>
    <recommendedName>
        <fullName evidence="2">carbonic anhydrase</fullName>
        <ecNumber evidence="2">4.2.1.1</ecNumber>
    </recommendedName>
</protein>
<dbReference type="CDD" id="cd03124">
    <property type="entry name" value="alpha_CA_prokaryotic_like"/>
    <property type="match status" value="1"/>
</dbReference>
<dbReference type="RefSeq" id="WP_344102851.1">
    <property type="nucleotide sequence ID" value="NZ_BAAANL010000004.1"/>
</dbReference>
<dbReference type="PANTHER" id="PTHR18952">
    <property type="entry name" value="CARBONIC ANHYDRASE"/>
    <property type="match status" value="1"/>
</dbReference>
<dbReference type="PANTHER" id="PTHR18952:SF265">
    <property type="entry name" value="CARBONIC ANHYDRASE"/>
    <property type="match status" value="1"/>
</dbReference>
<dbReference type="EMBL" id="BAAANL010000004">
    <property type="protein sequence ID" value="GAA1864378.1"/>
    <property type="molecule type" value="Genomic_DNA"/>
</dbReference>
<dbReference type="InterPro" id="IPR001148">
    <property type="entry name" value="CA_dom"/>
</dbReference>
<accession>A0ABN2NDH2</accession>
<dbReference type="InterPro" id="IPR023561">
    <property type="entry name" value="Carbonic_anhydrase_a-class"/>
</dbReference>
<evidence type="ECO:0000256" key="7">
    <source>
        <dbReference type="SAM" id="MobiDB-lite"/>
    </source>
</evidence>
<dbReference type="PROSITE" id="PS51257">
    <property type="entry name" value="PROKAR_LIPOPROTEIN"/>
    <property type="match status" value="1"/>
</dbReference>
<dbReference type="PROSITE" id="PS51144">
    <property type="entry name" value="ALPHA_CA_2"/>
    <property type="match status" value="1"/>
</dbReference>
<keyword evidence="3" id="KW-0479">Metal-binding</keyword>
<evidence type="ECO:0000259" key="9">
    <source>
        <dbReference type="PROSITE" id="PS51144"/>
    </source>
</evidence>
<evidence type="ECO:0000256" key="3">
    <source>
        <dbReference type="ARBA" id="ARBA00022723"/>
    </source>
</evidence>
<evidence type="ECO:0000256" key="1">
    <source>
        <dbReference type="ARBA" id="ARBA00010718"/>
    </source>
</evidence>
<feature type="chain" id="PRO_5046886923" description="carbonic anhydrase" evidence="8">
    <location>
        <begin position="29"/>
        <end position="281"/>
    </location>
</feature>
<dbReference type="InterPro" id="IPR036398">
    <property type="entry name" value="CA_dom_sf"/>
</dbReference>
<proteinExistence type="inferred from homology"/>
<keyword evidence="5" id="KW-0456">Lyase</keyword>
<gene>
    <name evidence="10" type="ORF">GCM10009751_23090</name>
</gene>
<reference evidence="10 11" key="1">
    <citation type="journal article" date="2019" name="Int. J. Syst. Evol. Microbiol.">
        <title>The Global Catalogue of Microorganisms (GCM) 10K type strain sequencing project: providing services to taxonomists for standard genome sequencing and annotation.</title>
        <authorList>
            <consortium name="The Broad Institute Genomics Platform"/>
            <consortium name="The Broad Institute Genome Sequencing Center for Infectious Disease"/>
            <person name="Wu L."/>
            <person name="Ma J."/>
        </authorList>
    </citation>
    <scope>NUCLEOTIDE SEQUENCE [LARGE SCALE GENOMIC DNA]</scope>
    <source>
        <strain evidence="10 11">JCM 14326</strain>
    </source>
</reference>
<evidence type="ECO:0000256" key="2">
    <source>
        <dbReference type="ARBA" id="ARBA00012925"/>
    </source>
</evidence>
<evidence type="ECO:0000256" key="5">
    <source>
        <dbReference type="ARBA" id="ARBA00023239"/>
    </source>
</evidence>
<dbReference type="Gene3D" id="3.10.200.10">
    <property type="entry name" value="Alpha carbonic anhydrase"/>
    <property type="match status" value="1"/>
</dbReference>
<name>A0ABN2NDH2_9MICO</name>
<dbReference type="Pfam" id="PF00194">
    <property type="entry name" value="Carb_anhydrase"/>
    <property type="match status" value="1"/>
</dbReference>
<keyword evidence="4" id="KW-0862">Zinc</keyword>
<comment type="catalytic activity">
    <reaction evidence="6">
        <text>hydrogencarbonate + H(+) = CO2 + H2O</text>
        <dbReference type="Rhea" id="RHEA:10748"/>
        <dbReference type="ChEBI" id="CHEBI:15377"/>
        <dbReference type="ChEBI" id="CHEBI:15378"/>
        <dbReference type="ChEBI" id="CHEBI:16526"/>
        <dbReference type="ChEBI" id="CHEBI:17544"/>
        <dbReference type="EC" id="4.2.1.1"/>
    </reaction>
</comment>
<dbReference type="SUPFAM" id="SSF51069">
    <property type="entry name" value="Carbonic anhydrase"/>
    <property type="match status" value="1"/>
</dbReference>
<feature type="domain" description="Alpha-carbonic anhydrase" evidence="9">
    <location>
        <begin position="57"/>
        <end position="276"/>
    </location>
</feature>
<dbReference type="Proteomes" id="UP001501094">
    <property type="component" value="Unassembled WGS sequence"/>
</dbReference>
<dbReference type="EC" id="4.2.1.1" evidence="2"/>
<comment type="caution">
    <text evidence="10">The sequence shown here is derived from an EMBL/GenBank/DDBJ whole genome shotgun (WGS) entry which is preliminary data.</text>
</comment>
<comment type="similarity">
    <text evidence="1">Belongs to the alpha-carbonic anhydrase family.</text>
</comment>
<keyword evidence="11" id="KW-1185">Reference proteome</keyword>
<evidence type="ECO:0000313" key="10">
    <source>
        <dbReference type="EMBL" id="GAA1864378.1"/>
    </source>
</evidence>
<keyword evidence="8" id="KW-0732">Signal</keyword>
<sequence length="281" mass="29417">MSLRPFVRHRVPRLAALSVVVVGLAGCAAGGSAPGAGDSAVPVTGETAAAPVAADEAHWSYEGQTGPAHWGELSDEYALCADGSHQSPVDLPARVPATGERVEFEVDEVEGVVEDTGHAFQLPADEGEGTSLGYDGEEYELVQMHFHTPSEHTVEKDPADIEFHFVHANERGELLVLGLLGDEGAETPALRPFVEAVDGGPEAELDLAGLLPEGSAAYVYDGSLTTPPCSEDVHWIVLEDRVTLSAEQLGTLTGAGHDHNARPAAPLGDREITGGTATFDE</sequence>
<evidence type="ECO:0000256" key="6">
    <source>
        <dbReference type="ARBA" id="ARBA00048348"/>
    </source>
</evidence>
<feature type="signal peptide" evidence="8">
    <location>
        <begin position="1"/>
        <end position="28"/>
    </location>
</feature>
<organism evidence="10 11">
    <name type="scientific">Myceligenerans crystallogenes</name>
    <dbReference type="NCBI Taxonomy" id="316335"/>
    <lineage>
        <taxon>Bacteria</taxon>
        <taxon>Bacillati</taxon>
        <taxon>Actinomycetota</taxon>
        <taxon>Actinomycetes</taxon>
        <taxon>Micrococcales</taxon>
        <taxon>Promicromonosporaceae</taxon>
        <taxon>Myceligenerans</taxon>
    </lineage>
</organism>
<dbReference type="InterPro" id="IPR041891">
    <property type="entry name" value="Alpha_CA_prokaryot-like"/>
</dbReference>
<evidence type="ECO:0000256" key="8">
    <source>
        <dbReference type="SAM" id="SignalP"/>
    </source>
</evidence>
<dbReference type="SMART" id="SM01057">
    <property type="entry name" value="Carb_anhydrase"/>
    <property type="match status" value="1"/>
</dbReference>
<evidence type="ECO:0000256" key="4">
    <source>
        <dbReference type="ARBA" id="ARBA00022833"/>
    </source>
</evidence>
<evidence type="ECO:0000313" key="11">
    <source>
        <dbReference type="Proteomes" id="UP001501094"/>
    </source>
</evidence>
<feature type="region of interest" description="Disordered" evidence="7">
    <location>
        <begin position="253"/>
        <end position="281"/>
    </location>
</feature>